<dbReference type="NCBIfam" id="TIGR01733">
    <property type="entry name" value="AA-adenyl-dom"/>
    <property type="match status" value="1"/>
</dbReference>
<evidence type="ECO:0000313" key="6">
    <source>
        <dbReference type="Proteomes" id="UP000562723"/>
    </source>
</evidence>
<dbReference type="InterPro" id="IPR001242">
    <property type="entry name" value="Condensation_dom"/>
</dbReference>
<dbReference type="PANTHER" id="PTHR45527:SF1">
    <property type="entry name" value="FATTY ACID SYNTHASE"/>
    <property type="match status" value="1"/>
</dbReference>
<dbReference type="InterPro" id="IPR020806">
    <property type="entry name" value="PKS_PP-bd"/>
</dbReference>
<evidence type="ECO:0000313" key="5">
    <source>
        <dbReference type="EMBL" id="NUT84672.1"/>
    </source>
</evidence>
<dbReference type="InterPro" id="IPR020845">
    <property type="entry name" value="AMP-binding_CS"/>
</dbReference>
<dbReference type="InterPro" id="IPR023213">
    <property type="entry name" value="CAT-like_dom_sf"/>
</dbReference>
<gene>
    <name evidence="5" type="ORF">HNO85_27365</name>
</gene>
<dbReference type="Gene3D" id="3.30.559.10">
    <property type="entry name" value="Chloramphenicol acetyltransferase-like domain"/>
    <property type="match status" value="1"/>
</dbReference>
<comment type="caution">
    <text evidence="5">The sequence shown here is derived from an EMBL/GenBank/DDBJ whole genome shotgun (WGS) entry which is preliminary data.</text>
</comment>
<evidence type="ECO:0000259" key="4">
    <source>
        <dbReference type="PROSITE" id="PS50075"/>
    </source>
</evidence>
<dbReference type="Pfam" id="PF00501">
    <property type="entry name" value="AMP-binding"/>
    <property type="match status" value="1"/>
</dbReference>
<dbReference type="InterPro" id="IPR009081">
    <property type="entry name" value="PP-bd_ACP"/>
</dbReference>
<dbReference type="Proteomes" id="UP000562723">
    <property type="component" value="Unassembled WGS sequence"/>
</dbReference>
<dbReference type="PANTHER" id="PTHR45527">
    <property type="entry name" value="NONRIBOSOMAL PEPTIDE SYNTHETASE"/>
    <property type="match status" value="1"/>
</dbReference>
<evidence type="ECO:0000256" key="1">
    <source>
        <dbReference type="ARBA" id="ARBA00001957"/>
    </source>
</evidence>
<comment type="cofactor">
    <cofactor evidence="1">
        <name>pantetheine 4'-phosphate</name>
        <dbReference type="ChEBI" id="CHEBI:47942"/>
    </cofactor>
</comment>
<dbReference type="Gene3D" id="2.30.38.10">
    <property type="entry name" value="Luciferase, Domain 3"/>
    <property type="match status" value="1"/>
</dbReference>
<dbReference type="GO" id="GO:0031177">
    <property type="term" value="F:phosphopantetheine binding"/>
    <property type="evidence" value="ECO:0007669"/>
    <property type="project" value="InterPro"/>
</dbReference>
<dbReference type="SUPFAM" id="SSF52777">
    <property type="entry name" value="CoA-dependent acyltransferases"/>
    <property type="match status" value="2"/>
</dbReference>
<dbReference type="InterPro" id="IPR045851">
    <property type="entry name" value="AMP-bd_C_sf"/>
</dbReference>
<dbReference type="GO" id="GO:0043041">
    <property type="term" value="P:amino acid activation for nonribosomal peptide biosynthetic process"/>
    <property type="evidence" value="ECO:0007669"/>
    <property type="project" value="TreeGrafter"/>
</dbReference>
<dbReference type="GO" id="GO:0044550">
    <property type="term" value="P:secondary metabolite biosynthetic process"/>
    <property type="evidence" value="ECO:0007669"/>
    <property type="project" value="TreeGrafter"/>
</dbReference>
<dbReference type="PROSITE" id="PS50075">
    <property type="entry name" value="CARRIER"/>
    <property type="match status" value="1"/>
</dbReference>
<dbReference type="Pfam" id="PF13193">
    <property type="entry name" value="AMP-binding_C"/>
    <property type="match status" value="1"/>
</dbReference>
<dbReference type="Gene3D" id="3.30.559.30">
    <property type="entry name" value="Nonribosomal peptide synthetase, condensation domain"/>
    <property type="match status" value="1"/>
</dbReference>
<dbReference type="RefSeq" id="WP_175361022.1">
    <property type="nucleotide sequence ID" value="NZ_JABFMS010000110.1"/>
</dbReference>
<protein>
    <submittedName>
        <fullName evidence="5">Amino acid adenylation domain-containing protein</fullName>
    </submittedName>
</protein>
<dbReference type="PROSITE" id="PS00012">
    <property type="entry name" value="PHOSPHOPANTETHEINE"/>
    <property type="match status" value="1"/>
</dbReference>
<dbReference type="SUPFAM" id="SSF47336">
    <property type="entry name" value="ACP-like"/>
    <property type="match status" value="1"/>
</dbReference>
<dbReference type="Pfam" id="PF00668">
    <property type="entry name" value="Condensation"/>
    <property type="match status" value="1"/>
</dbReference>
<dbReference type="InterPro" id="IPR006162">
    <property type="entry name" value="Ppantetheine_attach_site"/>
</dbReference>
<dbReference type="GO" id="GO:0005737">
    <property type="term" value="C:cytoplasm"/>
    <property type="evidence" value="ECO:0007669"/>
    <property type="project" value="TreeGrafter"/>
</dbReference>
<reference evidence="5 6" key="1">
    <citation type="journal article" date="2020" name="Front. Plant Sci.">
        <title>Isolation of Rhizosphere Bacteria That Improve Quality and Water Stress Tolerance in Greenhouse Ornamentals.</title>
        <authorList>
            <person name="Nordstedt N.P."/>
            <person name="Jones M.L."/>
        </authorList>
    </citation>
    <scope>NUCLEOTIDE SEQUENCE [LARGE SCALE GENOMIC DNA]</scope>
    <source>
        <strain evidence="5 6">C2F7</strain>
    </source>
</reference>
<dbReference type="FunFam" id="3.40.50.980:FF:000001">
    <property type="entry name" value="Non-ribosomal peptide synthetase"/>
    <property type="match status" value="1"/>
</dbReference>
<dbReference type="InterPro" id="IPR000873">
    <property type="entry name" value="AMP-dep_synth/lig_dom"/>
</dbReference>
<dbReference type="EMBL" id="JABFMS010000110">
    <property type="protein sequence ID" value="NUT84672.1"/>
    <property type="molecule type" value="Genomic_DNA"/>
</dbReference>
<evidence type="ECO:0000256" key="2">
    <source>
        <dbReference type="ARBA" id="ARBA00022450"/>
    </source>
</evidence>
<keyword evidence="2" id="KW-0596">Phosphopantetheine</keyword>
<dbReference type="SUPFAM" id="SSF56801">
    <property type="entry name" value="Acetyl-CoA synthetase-like"/>
    <property type="match status" value="1"/>
</dbReference>
<dbReference type="GO" id="GO:0003824">
    <property type="term" value="F:catalytic activity"/>
    <property type="evidence" value="ECO:0007669"/>
    <property type="project" value="InterPro"/>
</dbReference>
<dbReference type="AlphaFoldDB" id="A0AAJ3G190"/>
<name>A0AAJ3G190_9PSED</name>
<dbReference type="InterPro" id="IPR010071">
    <property type="entry name" value="AA_adenyl_dom"/>
</dbReference>
<dbReference type="Gene3D" id="3.40.50.1820">
    <property type="entry name" value="alpha/beta hydrolase"/>
    <property type="match status" value="1"/>
</dbReference>
<keyword evidence="3" id="KW-0597">Phosphoprotein</keyword>
<feature type="domain" description="Carrier" evidence="4">
    <location>
        <begin position="956"/>
        <end position="1031"/>
    </location>
</feature>
<dbReference type="InterPro" id="IPR029058">
    <property type="entry name" value="AB_hydrolase_fold"/>
</dbReference>
<dbReference type="Pfam" id="PF00550">
    <property type="entry name" value="PP-binding"/>
    <property type="match status" value="1"/>
</dbReference>
<dbReference type="SMART" id="SM00823">
    <property type="entry name" value="PKS_PP"/>
    <property type="match status" value="1"/>
</dbReference>
<dbReference type="Gene3D" id="3.40.50.980">
    <property type="match status" value="2"/>
</dbReference>
<evidence type="ECO:0000256" key="3">
    <source>
        <dbReference type="ARBA" id="ARBA00022553"/>
    </source>
</evidence>
<dbReference type="InterPro" id="IPR025110">
    <property type="entry name" value="AMP-bd_C"/>
</dbReference>
<dbReference type="Gene3D" id="3.30.300.30">
    <property type="match status" value="1"/>
</dbReference>
<dbReference type="InterPro" id="IPR036736">
    <property type="entry name" value="ACP-like_sf"/>
</dbReference>
<dbReference type="PROSITE" id="PS00455">
    <property type="entry name" value="AMP_BINDING"/>
    <property type="match status" value="1"/>
</dbReference>
<sequence>MSEVRMDQQDPSFPLTPEQQMLLEQLSPTATCGEALRWLNVVIDGDLDPQRLQVALDTLLAQQPMLLARLGKVAGFHGWRQAAASAARFPLTVQAGEQRAEDIQAQIKDSMGRAFVLGESESLQAGLYRLAPRQWQLVLGIARCSADGQSLNLLLEQVQQAYAGIQGVEDAPGEFTQYLEWRSEVVLDEDAATGRTYWQQHLHGLQTDIATPWLAARSAGSETGAGDRCVSLTLEPAQRDALYRLAEQLGQPLATLLQGAWWVLLGRLSGLEQALVGVRHDSRGDYEYFANAVGVFEKTLPLCVSLPASVAFSQWLSELAAGLEAHSTWQEYWTPDLAPDARPAYGFTLGQASGARSSGGLNWAAPEPMLTQADAFELLLQVQLDDAQRLAAVDLSYASSRYSLASASVVLEQYAELLASILAAPQTALAQLNLLSRSEEQRLRAINPPMQALADGRYLPQRIADLAVHTPDAIALADAHQHLSYGQLQARVDRVAQGLKDQGLGQGSIVALALPRSAQLVIAMLASWRIGAAYLPLDVQWPQARQALMLEQADAAVLLTDAAHLPAWQGQPYKALTLAELSQSAAPLPALATKGNDIAYVLFTSGSTGVPKGVVIEHRQLLNYTAQASQALGLAQCQNVGFSSTVAADLGNTTLFGALFNGATLHVASDEQMQDGALFAQYVQQQRIDCLKIVPSHLAALLDSEQATLPLTLILGGEPIPATLIERIARLRSDCRVFNHYGPTETTVGVMIHPLALDGAAGDCAALTQVLGNNQVYVLDADLRLVPVGVLGEVYLGGAQLCRGYLNAEADEQTFIQSPFDPAQRLYRTGDLARYRPDGAIQLYGRRDQQVKVRGYRIELAEIEAVLLRMPQVAEALVLPAASVEQGLLAFIVAQPGSATGVLDAARAGLSARLPSVMVPQHMQLIEAFPRLVNGKIDRKALQQLVGATASGEDAAPRDALEQLLAARMAQLLGLERLGIDRDFFAAGGHSLLVIKLVAGIRKLLQCEIHPGLVFDHPTVASLALALRALESSPGQLEKMAQVRLRMEAMSPEEKLRLTEQARQLQAAKAAQGN</sequence>
<proteinExistence type="predicted"/>
<accession>A0AAJ3G190</accession>
<organism evidence="5 6">
    <name type="scientific">Pseudomonas brassicacearum</name>
    <dbReference type="NCBI Taxonomy" id="930166"/>
    <lineage>
        <taxon>Bacteria</taxon>
        <taxon>Pseudomonadati</taxon>
        <taxon>Pseudomonadota</taxon>
        <taxon>Gammaproteobacteria</taxon>
        <taxon>Pseudomonadales</taxon>
        <taxon>Pseudomonadaceae</taxon>
        <taxon>Pseudomonas</taxon>
    </lineage>
</organism>
<dbReference type="CDD" id="cd05930">
    <property type="entry name" value="A_NRPS"/>
    <property type="match status" value="1"/>
</dbReference>